<evidence type="ECO:0000256" key="9">
    <source>
        <dbReference type="SAM" id="MobiDB-lite"/>
    </source>
</evidence>
<dbReference type="OrthoDB" id="3363151at2759"/>
<evidence type="ECO:0000313" key="11">
    <source>
        <dbReference type="RefSeq" id="XP_033765179.1"/>
    </source>
</evidence>
<comment type="function">
    <text evidence="8">Member of a perinuclear network that controls recombination at multiple loci to maintain genome stability. Required for rDNA repeat stability.</text>
</comment>
<evidence type="ECO:0000256" key="2">
    <source>
        <dbReference type="ARBA" id="ARBA00007900"/>
    </source>
</evidence>
<protein>
    <recommendedName>
        <fullName evidence="4">Nuclear rim protein 1</fullName>
    </recommendedName>
</protein>
<dbReference type="PANTHER" id="PTHR28293">
    <property type="entry name" value="NUCLEAR RIM PROTEIN 1"/>
    <property type="match status" value="1"/>
</dbReference>
<evidence type="ECO:0000256" key="7">
    <source>
        <dbReference type="ARBA" id="ARBA00023136"/>
    </source>
</evidence>
<keyword evidence="6 10" id="KW-1133">Transmembrane helix</keyword>
<dbReference type="GO" id="GO:0043007">
    <property type="term" value="P:maintenance of rDNA"/>
    <property type="evidence" value="ECO:0007669"/>
    <property type="project" value="TreeGrafter"/>
</dbReference>
<dbReference type="GeneID" id="54629393"/>
<feature type="transmembrane region" description="Helical" evidence="10">
    <location>
        <begin position="150"/>
        <end position="171"/>
    </location>
</feature>
<evidence type="ECO:0000256" key="8">
    <source>
        <dbReference type="ARBA" id="ARBA00024979"/>
    </source>
</evidence>
<keyword evidence="7 10" id="KW-0472">Membrane</keyword>
<comment type="subcellular location">
    <subcellularLocation>
        <location evidence="1">Nucleus membrane</location>
        <topology evidence="1">Multi-pass membrane protein</topology>
    </subcellularLocation>
</comment>
<keyword evidence="5 10" id="KW-0812">Transmembrane</keyword>
<reference evidence="11" key="3">
    <citation type="submission" date="2025-07" db="EMBL/GenBank/DDBJ databases">
        <authorList>
            <consortium name="NCBI Genome Project"/>
        </authorList>
    </citation>
    <scope>NUCLEOTIDE SEQUENCE</scope>
    <source>
        <strain evidence="11">CBS432</strain>
    </source>
</reference>
<evidence type="ECO:0000256" key="3">
    <source>
        <dbReference type="ARBA" id="ARBA00011801"/>
    </source>
</evidence>
<dbReference type="GO" id="GO:0031965">
    <property type="term" value="C:nuclear membrane"/>
    <property type="evidence" value="ECO:0007669"/>
    <property type="project" value="UniProtKB-SubCell"/>
</dbReference>
<evidence type="ECO:0000256" key="1">
    <source>
        <dbReference type="ARBA" id="ARBA00004232"/>
    </source>
</evidence>
<dbReference type="AlphaFoldDB" id="A0A8B8UN36"/>
<proteinExistence type="inferred from homology"/>
<feature type="compositionally biased region" description="Polar residues" evidence="9">
    <location>
        <begin position="435"/>
        <end position="444"/>
    </location>
</feature>
<dbReference type="PANTHER" id="PTHR28293:SF1">
    <property type="entry name" value="NUCLEAR RIM PROTEIN 1"/>
    <property type="match status" value="1"/>
</dbReference>
<reference evidence="11" key="1">
    <citation type="journal article" date="2017" name="Nat. Genet.">
        <title>Contrasting evolutionary genome dynamics between domesticated and wild yeasts.</title>
        <authorList>
            <person name="Yue J.X."/>
            <person name="Li J."/>
            <person name="Aigrain L."/>
            <person name="Hallin J."/>
            <person name="Persson K."/>
            <person name="Oliver K."/>
            <person name="Bergstrom A."/>
            <person name="Coupland P."/>
            <person name="Warringer J."/>
            <person name="Lagomarsino M.C."/>
            <person name="Fischer G."/>
            <person name="Durbin R."/>
            <person name="Liti G."/>
        </authorList>
    </citation>
    <scope>NUCLEOTIDE SEQUENCE</scope>
    <source>
        <strain evidence="11">CBS432</strain>
    </source>
</reference>
<dbReference type="VEuPathDB" id="FungiDB:SPAR_D01460"/>
<organism evidence="11">
    <name type="scientific">Saccharomyces paradoxus</name>
    <name type="common">Yeast</name>
    <name type="synonym">Saccharomyces douglasii</name>
    <dbReference type="NCBI Taxonomy" id="27291"/>
    <lineage>
        <taxon>Eukaryota</taxon>
        <taxon>Fungi</taxon>
        <taxon>Dikarya</taxon>
        <taxon>Ascomycota</taxon>
        <taxon>Saccharomycotina</taxon>
        <taxon>Saccharomycetes</taxon>
        <taxon>Saccharomycetales</taxon>
        <taxon>Saccharomycetaceae</taxon>
        <taxon>Saccharomyces</taxon>
    </lineage>
</organism>
<dbReference type="GO" id="GO:0007096">
    <property type="term" value="P:regulation of exit from mitosis"/>
    <property type="evidence" value="ECO:0007669"/>
    <property type="project" value="TreeGrafter"/>
</dbReference>
<dbReference type="InterPro" id="IPR018819">
    <property type="entry name" value="Nur1/Mug154"/>
</dbReference>
<dbReference type="RefSeq" id="XP_033765179.1">
    <property type="nucleotide sequence ID" value="XM_033909288.1"/>
</dbReference>
<dbReference type="KEGG" id="spao:SPAR_D01460"/>
<accession>A0A8B8UN36</accession>
<evidence type="ECO:0000256" key="4">
    <source>
        <dbReference type="ARBA" id="ARBA00018310"/>
    </source>
</evidence>
<dbReference type="Pfam" id="PF10332">
    <property type="entry name" value="DUF2418"/>
    <property type="match status" value="1"/>
</dbReference>
<evidence type="ECO:0000256" key="10">
    <source>
        <dbReference type="SAM" id="Phobius"/>
    </source>
</evidence>
<feature type="transmembrane region" description="Helical" evidence="10">
    <location>
        <begin position="259"/>
        <end position="282"/>
    </location>
</feature>
<sequence>MSSSEMDSDGMINEAYDDSELIGEETESKYASIKRWYQLITSPLDLQLVINEKLEMINWDAHAKSLAKPLGNFLTVLFFVTRLLQDNLIKPNYYKLNVKSGAFDLSKSNKLKEFDYLWEISSSFQDNNQFYAFQSWYFVTLRFMNNLFKFTIFILLSLNLYVSCKFMFGYLKTYNLFHLKKEFDSPNLTKHNLSDLSKEYYEDIYKQSLWSMLKHFFRGSHTDAPYIDQDEDEIFYQLKKWTPTNFMINLFVSFSPTAIVFLSFSDVTFTTAIAIIIHQYILDYVITKRFQRSVDDDLILSSAALQEYEDKHIIARTHEYGNTNTLSSAIGTRPKTPRIFTTHSLRGEEIREVYNYKKKEFEALPKMTENVPESRETGMKVREGISQIPGNHTYPIGFRYSPKIIPYLREKGSNNDFVQLSLNQNLKKDGAHLPNQDQNTSKSLSPLRKTPLSTRQKSFEGSEFNALNKDDIDAILRSPKKKKNNHKK</sequence>
<evidence type="ECO:0000256" key="6">
    <source>
        <dbReference type="ARBA" id="ARBA00022989"/>
    </source>
</evidence>
<gene>
    <name evidence="11" type="primary">NUR1</name>
    <name evidence="11" type="ORF">SPAR_D01460</name>
</gene>
<name>A0A8B8UN36_SACPA</name>
<reference evidence="11" key="4">
    <citation type="submission" date="2025-08" db="UniProtKB">
        <authorList>
            <consortium name="RefSeq"/>
        </authorList>
    </citation>
    <scope>IDENTIFICATION</scope>
    <source>
        <strain evidence="11">CBS432</strain>
    </source>
</reference>
<comment type="subunit">
    <text evidence="3">Interacts with CSM1.</text>
</comment>
<reference evidence="11" key="2">
    <citation type="submission" date="2020-01" db="EMBL/GenBank/DDBJ databases">
        <title>Population-level Yeast Reference Genomes.</title>
        <authorList>
            <person name="Yue J.-X."/>
        </authorList>
    </citation>
    <scope>NUCLEOTIDE SEQUENCE</scope>
    <source>
        <strain evidence="11">CBS432</strain>
    </source>
</reference>
<comment type="similarity">
    <text evidence="2">Belongs to the NUR1 family.</text>
</comment>
<evidence type="ECO:0000256" key="5">
    <source>
        <dbReference type="ARBA" id="ARBA00022692"/>
    </source>
</evidence>
<feature type="region of interest" description="Disordered" evidence="9">
    <location>
        <begin position="428"/>
        <end position="464"/>
    </location>
</feature>